<feature type="region of interest" description="Disordered" evidence="1">
    <location>
        <begin position="85"/>
        <end position="104"/>
    </location>
</feature>
<name>A0A815GU80_9BILA</name>
<organism evidence="3 4">
    <name type="scientific">Rotaria sordida</name>
    <dbReference type="NCBI Taxonomy" id="392033"/>
    <lineage>
        <taxon>Eukaryota</taxon>
        <taxon>Metazoa</taxon>
        <taxon>Spiralia</taxon>
        <taxon>Gnathifera</taxon>
        <taxon>Rotifera</taxon>
        <taxon>Eurotatoria</taxon>
        <taxon>Bdelloidea</taxon>
        <taxon>Philodinida</taxon>
        <taxon>Philodinidae</taxon>
        <taxon>Rotaria</taxon>
    </lineage>
</organism>
<keyword evidence="2" id="KW-0732">Signal</keyword>
<evidence type="ECO:0000313" key="4">
    <source>
        <dbReference type="Proteomes" id="UP000663864"/>
    </source>
</evidence>
<feature type="non-terminal residue" evidence="3">
    <location>
        <position position="1"/>
    </location>
</feature>
<reference evidence="3" key="1">
    <citation type="submission" date="2021-02" db="EMBL/GenBank/DDBJ databases">
        <authorList>
            <person name="Nowell W R."/>
        </authorList>
    </citation>
    <scope>NUCLEOTIDE SEQUENCE</scope>
</reference>
<dbReference type="AlphaFoldDB" id="A0A815GU80"/>
<comment type="caution">
    <text evidence="3">The sequence shown here is derived from an EMBL/GenBank/DDBJ whole genome shotgun (WGS) entry which is preliminary data.</text>
</comment>
<dbReference type="Proteomes" id="UP000663864">
    <property type="component" value="Unassembled WGS sequence"/>
</dbReference>
<dbReference type="EMBL" id="CAJNOT010002787">
    <property type="protein sequence ID" value="CAF1343473.1"/>
    <property type="molecule type" value="Genomic_DNA"/>
</dbReference>
<evidence type="ECO:0000256" key="1">
    <source>
        <dbReference type="SAM" id="MobiDB-lite"/>
    </source>
</evidence>
<evidence type="ECO:0000256" key="2">
    <source>
        <dbReference type="SAM" id="SignalP"/>
    </source>
</evidence>
<gene>
    <name evidence="3" type="ORF">ZHD862_LOCUS30171</name>
</gene>
<feature type="region of interest" description="Disordered" evidence="1">
    <location>
        <begin position="24"/>
        <end position="48"/>
    </location>
</feature>
<evidence type="ECO:0000313" key="3">
    <source>
        <dbReference type="EMBL" id="CAF1343473.1"/>
    </source>
</evidence>
<sequence length="104" mass="10705">MRVLILVVLAVGFVGSAHMLADNARASPPSSSGATPSRATTRPGTTRPPYINCYTCGSLGRACPLPFSASDRNVQVLQSNTGFCEKISPDNGGAGPFTRGPANP</sequence>
<feature type="signal peptide" evidence="2">
    <location>
        <begin position="1"/>
        <end position="16"/>
    </location>
</feature>
<accession>A0A815GU80</accession>
<feature type="chain" id="PRO_5032819473" evidence="2">
    <location>
        <begin position="17"/>
        <end position="104"/>
    </location>
</feature>
<protein>
    <submittedName>
        <fullName evidence="3">Uncharacterized protein</fullName>
    </submittedName>
</protein>
<proteinExistence type="predicted"/>